<dbReference type="InterPro" id="IPR011009">
    <property type="entry name" value="Kinase-like_dom_sf"/>
</dbReference>
<dbReference type="Pfam" id="PF01633">
    <property type="entry name" value="Choline_kinase"/>
    <property type="match status" value="1"/>
</dbReference>
<sequence>MTLLQTHHMIIRTLLRLIPQRLKLLLYGFATRYGIPISPGIHRLPCGLVLKITSNDPTGNEAAGLGFIQSLQGVNAPHLIDVVCTPSAAYLLSTWISGDCCGEIWEQLTESDKERLVAELRTQFSAIRRQTADRRQLICTASGAPICDPRIPWFSEESPRVLSSCQDFLAEVWVGLTLSSNIETIRPIIQPLIERQDIPIIFCHGDLLPRNLILPGGLKCWRAGSTAVFLIDWEYSGWMPVPWEALKATWLCCDYENEWYVMMRRVFPESLVDLDADWEWRSKSRITIL</sequence>
<proteinExistence type="predicted"/>
<dbReference type="SUPFAM" id="SSF56112">
    <property type="entry name" value="Protein kinase-like (PK-like)"/>
    <property type="match status" value="1"/>
</dbReference>
<dbReference type="PANTHER" id="PTHR21310:SF58">
    <property type="entry name" value="AMINOGLYCOSIDE PHOSPHOTRANSFERASE DOMAIN-CONTAINING PROTEIN"/>
    <property type="match status" value="1"/>
</dbReference>
<name>A0A8K0UID4_9AGAR</name>
<keyword evidence="1" id="KW-0418">Kinase</keyword>
<comment type="caution">
    <text evidence="1">The sequence shown here is derived from an EMBL/GenBank/DDBJ whole genome shotgun (WGS) entry which is preliminary data.</text>
</comment>
<dbReference type="OrthoDB" id="5404599at2759"/>
<dbReference type="AlphaFoldDB" id="A0A8K0UID4"/>
<reference evidence="1" key="1">
    <citation type="journal article" date="2021" name="New Phytol.">
        <title>Evolutionary innovations through gain and loss of genes in the ectomycorrhizal Boletales.</title>
        <authorList>
            <person name="Wu G."/>
            <person name="Miyauchi S."/>
            <person name="Morin E."/>
            <person name="Kuo A."/>
            <person name="Drula E."/>
            <person name="Varga T."/>
            <person name="Kohler A."/>
            <person name="Feng B."/>
            <person name="Cao Y."/>
            <person name="Lipzen A."/>
            <person name="Daum C."/>
            <person name="Hundley H."/>
            <person name="Pangilinan J."/>
            <person name="Johnson J."/>
            <person name="Barry K."/>
            <person name="LaButti K."/>
            <person name="Ng V."/>
            <person name="Ahrendt S."/>
            <person name="Min B."/>
            <person name="Choi I.G."/>
            <person name="Park H."/>
            <person name="Plett J.M."/>
            <person name="Magnuson J."/>
            <person name="Spatafora J.W."/>
            <person name="Nagy L.G."/>
            <person name="Henrissat B."/>
            <person name="Grigoriev I.V."/>
            <person name="Yang Z.L."/>
            <person name="Xu J."/>
            <person name="Martin F.M."/>
        </authorList>
    </citation>
    <scope>NUCLEOTIDE SEQUENCE</scope>
    <source>
        <strain evidence="1">KKN 215</strain>
    </source>
</reference>
<accession>A0A8K0UID4</accession>
<dbReference type="Proteomes" id="UP000813824">
    <property type="component" value="Unassembled WGS sequence"/>
</dbReference>
<keyword evidence="2" id="KW-1185">Reference proteome</keyword>
<dbReference type="InterPro" id="IPR051678">
    <property type="entry name" value="AGP_Transferase"/>
</dbReference>
<organism evidence="1 2">
    <name type="scientific">Cristinia sonorae</name>
    <dbReference type="NCBI Taxonomy" id="1940300"/>
    <lineage>
        <taxon>Eukaryota</taxon>
        <taxon>Fungi</taxon>
        <taxon>Dikarya</taxon>
        <taxon>Basidiomycota</taxon>
        <taxon>Agaricomycotina</taxon>
        <taxon>Agaricomycetes</taxon>
        <taxon>Agaricomycetidae</taxon>
        <taxon>Agaricales</taxon>
        <taxon>Pleurotineae</taxon>
        <taxon>Stephanosporaceae</taxon>
        <taxon>Cristinia</taxon>
    </lineage>
</organism>
<protein>
    <submittedName>
        <fullName evidence="1">Protein kinase subdomain-containing protein PKL</fullName>
    </submittedName>
</protein>
<dbReference type="GO" id="GO:0016301">
    <property type="term" value="F:kinase activity"/>
    <property type="evidence" value="ECO:0007669"/>
    <property type="project" value="UniProtKB-KW"/>
</dbReference>
<dbReference type="EMBL" id="JAEVFJ010000034">
    <property type="protein sequence ID" value="KAH8091770.1"/>
    <property type="molecule type" value="Genomic_DNA"/>
</dbReference>
<evidence type="ECO:0000313" key="1">
    <source>
        <dbReference type="EMBL" id="KAH8091770.1"/>
    </source>
</evidence>
<keyword evidence="1" id="KW-0808">Transferase</keyword>
<evidence type="ECO:0000313" key="2">
    <source>
        <dbReference type="Proteomes" id="UP000813824"/>
    </source>
</evidence>
<dbReference type="Gene3D" id="3.90.1200.10">
    <property type="match status" value="1"/>
</dbReference>
<dbReference type="PANTHER" id="PTHR21310">
    <property type="entry name" value="AMINOGLYCOSIDE PHOSPHOTRANSFERASE-RELATED-RELATED"/>
    <property type="match status" value="1"/>
</dbReference>
<gene>
    <name evidence="1" type="ORF">BXZ70DRAFT_467246</name>
</gene>